<dbReference type="GO" id="GO:0006313">
    <property type="term" value="P:DNA transposition"/>
    <property type="evidence" value="ECO:0007669"/>
    <property type="project" value="InterPro"/>
</dbReference>
<feature type="domain" description="Tn3 transposase DDE" evidence="1">
    <location>
        <begin position="4"/>
        <end position="319"/>
    </location>
</feature>
<evidence type="ECO:0000313" key="2">
    <source>
        <dbReference type="EMBL" id="CAA9380256.1"/>
    </source>
</evidence>
<sequence length="338" mass="38867">MSVRMLEAARRDMINVFNQLALPSLWGDATIAGVDGTQYDLAEDNLVAEYSFRYRVSGGIAYHHISDRYIALFIHFITCGTWEAVYLIDGLMKNTSEIQPTTIHGDTQAQSTPVFALTYLLGIDLLPRIRNWKGLTFFRPSKEIRYQHLEPLFTGEIDWELIATHWQDLMQVVLSIKAGKLLPSTLLRKLTHESKKNKLYQAFRELGRIIRTIFLLRYISNLGLRQQIQATTNKVEAYNGFCDWHFFGNGGIIQTNDPAEMEKRMHYKDLVANAVILQNTVDLTKLLLELRQEGYPVTKDVVARLSPYLTGHLRRYGDYAVNVDDKPEPIDPRFDLPE</sequence>
<proteinExistence type="predicted"/>
<reference evidence="2" key="1">
    <citation type="submission" date="2020-02" db="EMBL/GenBank/DDBJ databases">
        <authorList>
            <person name="Meier V. D."/>
        </authorList>
    </citation>
    <scope>NUCLEOTIDE SEQUENCE</scope>
    <source>
        <strain evidence="2">AVDCRST_MAG93</strain>
    </source>
</reference>
<dbReference type="Pfam" id="PF01526">
    <property type="entry name" value="DDE_Tnp_Tn3"/>
    <property type="match status" value="1"/>
</dbReference>
<organism evidence="2">
    <name type="scientific">uncultured Chloroflexia bacterium</name>
    <dbReference type="NCBI Taxonomy" id="1672391"/>
    <lineage>
        <taxon>Bacteria</taxon>
        <taxon>Bacillati</taxon>
        <taxon>Chloroflexota</taxon>
        <taxon>Chloroflexia</taxon>
        <taxon>environmental samples</taxon>
    </lineage>
</organism>
<name>A0A6J4N851_9CHLR</name>
<evidence type="ECO:0000259" key="1">
    <source>
        <dbReference type="Pfam" id="PF01526"/>
    </source>
</evidence>
<dbReference type="InterPro" id="IPR002513">
    <property type="entry name" value="Tn3_Tnp_DDE_dom"/>
</dbReference>
<gene>
    <name evidence="2" type="ORF">AVDCRST_MAG93-9121</name>
</gene>
<protein>
    <submittedName>
        <fullName evidence="2">Mobile element protein</fullName>
    </submittedName>
</protein>
<accession>A0A6J4N851</accession>
<dbReference type="AlphaFoldDB" id="A0A6J4N851"/>
<dbReference type="GO" id="GO:0004803">
    <property type="term" value="F:transposase activity"/>
    <property type="evidence" value="ECO:0007669"/>
    <property type="project" value="InterPro"/>
</dbReference>
<dbReference type="EMBL" id="CADCTR010003058">
    <property type="protein sequence ID" value="CAA9380256.1"/>
    <property type="molecule type" value="Genomic_DNA"/>
</dbReference>